<dbReference type="Proteomes" id="UP000054007">
    <property type="component" value="Unassembled WGS sequence"/>
</dbReference>
<evidence type="ECO:0000256" key="1">
    <source>
        <dbReference type="ARBA" id="ARBA00022723"/>
    </source>
</evidence>
<evidence type="ECO:0000313" key="6">
    <source>
        <dbReference type="EMBL" id="KIY63786.1"/>
    </source>
</evidence>
<dbReference type="GO" id="GO:0008270">
    <property type="term" value="F:zinc ion binding"/>
    <property type="evidence" value="ECO:0007669"/>
    <property type="project" value="UniProtKB-KW"/>
</dbReference>
<evidence type="ECO:0000256" key="3">
    <source>
        <dbReference type="ARBA" id="ARBA00022833"/>
    </source>
</evidence>
<dbReference type="SUPFAM" id="SSF144232">
    <property type="entry name" value="HIT/MYND zinc finger-like"/>
    <property type="match status" value="1"/>
</dbReference>
<proteinExistence type="predicted"/>
<keyword evidence="1" id="KW-0479">Metal-binding</keyword>
<evidence type="ECO:0000256" key="2">
    <source>
        <dbReference type="ARBA" id="ARBA00022771"/>
    </source>
</evidence>
<name>A0A0D7B2P1_9AGAR</name>
<dbReference type="EMBL" id="KN880673">
    <property type="protein sequence ID" value="KIY63786.1"/>
    <property type="molecule type" value="Genomic_DNA"/>
</dbReference>
<reference evidence="6 7" key="1">
    <citation type="journal article" date="2015" name="Fungal Genet. Biol.">
        <title>Evolution of novel wood decay mechanisms in Agaricales revealed by the genome sequences of Fistulina hepatica and Cylindrobasidium torrendii.</title>
        <authorList>
            <person name="Floudas D."/>
            <person name="Held B.W."/>
            <person name="Riley R."/>
            <person name="Nagy L.G."/>
            <person name="Koehler G."/>
            <person name="Ransdell A.S."/>
            <person name="Younus H."/>
            <person name="Chow J."/>
            <person name="Chiniquy J."/>
            <person name="Lipzen A."/>
            <person name="Tritt A."/>
            <person name="Sun H."/>
            <person name="Haridas S."/>
            <person name="LaButti K."/>
            <person name="Ohm R.A."/>
            <person name="Kues U."/>
            <person name="Blanchette R.A."/>
            <person name="Grigoriev I.V."/>
            <person name="Minto R.E."/>
            <person name="Hibbett D.S."/>
        </authorList>
    </citation>
    <scope>NUCLEOTIDE SEQUENCE [LARGE SCALE GENOMIC DNA]</scope>
    <source>
        <strain evidence="6 7">FP15055 ss-10</strain>
    </source>
</reference>
<organism evidence="6 7">
    <name type="scientific">Cylindrobasidium torrendii FP15055 ss-10</name>
    <dbReference type="NCBI Taxonomy" id="1314674"/>
    <lineage>
        <taxon>Eukaryota</taxon>
        <taxon>Fungi</taxon>
        <taxon>Dikarya</taxon>
        <taxon>Basidiomycota</taxon>
        <taxon>Agaricomycotina</taxon>
        <taxon>Agaricomycetes</taxon>
        <taxon>Agaricomycetidae</taxon>
        <taxon>Agaricales</taxon>
        <taxon>Marasmiineae</taxon>
        <taxon>Physalacriaceae</taxon>
        <taxon>Cylindrobasidium</taxon>
    </lineage>
</organism>
<dbReference type="PROSITE" id="PS50865">
    <property type="entry name" value="ZF_MYND_2"/>
    <property type="match status" value="1"/>
</dbReference>
<dbReference type="Gene3D" id="6.10.140.2220">
    <property type="match status" value="1"/>
</dbReference>
<evidence type="ECO:0000259" key="5">
    <source>
        <dbReference type="PROSITE" id="PS50865"/>
    </source>
</evidence>
<gene>
    <name evidence="6" type="ORF">CYLTODRAFT_425800</name>
</gene>
<accession>A0A0D7B2P1</accession>
<sequence>MATVIRKRTVDAVLKLVKEDPDIWKLSRLERAYLEERGGNLQDLSPFITAALADHRFDEASASLRTTPAAQWIETETVQNAIRALTAIQIAFNHFYFSEIERPQSQFVVKMCRLTGKWAARLLEIAPLLSEEPESRNEVTIVDAIGTLLAAIMYGPQINDHFETLDVLLYHHIVQTWIRTAVSSRFYNEHRVNFDGVIIYTACTAEYPPLSGQYAPNGIWGALRSDPWMVGAALVARGKEVFTTTVGPRSYMVRRFGWELLKLFAILAKVPIIRRALVAHGATETIVTFAHKVSRLETELSPYAEAFDRLTIIVWESIHDEYLVDGPKSTIEALNAKLLPALLRFPRALEHHRTQPANFAKQTIDCAFECILRLIAHLVYPSTHRAARRSVRYIERLASLGEIKTSGKLWEAFLLYKETLKSRMDAAADILKKRRICAYPSCALRSRPATEKRKRCMGCSTLEYCSLPCREAHWREHHRNHCAKIHRTRLESSMIAPLSTRDADFVQDLVRKQLEIDQERDLMARSIATAIGPKIPELKGLTSFPTGPVRPNNATDRALGRIAVVFTLDEYGDREKNKRFVFSVNEIDRVEEKERNKRYGDYDPVHFKALVKKRQERQGPLIVIKVSSKIVDITTIERIEKRIYYDEIFLE</sequence>
<keyword evidence="3" id="KW-0862">Zinc</keyword>
<dbReference type="InterPro" id="IPR002893">
    <property type="entry name" value="Znf_MYND"/>
</dbReference>
<keyword evidence="7" id="KW-1185">Reference proteome</keyword>
<evidence type="ECO:0000256" key="4">
    <source>
        <dbReference type="PROSITE-ProRule" id="PRU00134"/>
    </source>
</evidence>
<evidence type="ECO:0000313" key="7">
    <source>
        <dbReference type="Proteomes" id="UP000054007"/>
    </source>
</evidence>
<keyword evidence="2 4" id="KW-0863">Zinc-finger</keyword>
<dbReference type="AlphaFoldDB" id="A0A0D7B2P1"/>
<feature type="domain" description="MYND-type" evidence="5">
    <location>
        <begin position="442"/>
        <end position="482"/>
    </location>
</feature>
<protein>
    <recommendedName>
        <fullName evidence="5">MYND-type domain-containing protein</fullName>
    </recommendedName>
</protein>